<organism evidence="1 2">
    <name type="scientific">Bradyrhizobium rifense</name>
    <dbReference type="NCBI Taxonomy" id="515499"/>
    <lineage>
        <taxon>Bacteria</taxon>
        <taxon>Pseudomonadati</taxon>
        <taxon>Pseudomonadota</taxon>
        <taxon>Alphaproteobacteria</taxon>
        <taxon>Hyphomicrobiales</taxon>
        <taxon>Nitrobacteraceae</taxon>
        <taxon>Bradyrhizobium</taxon>
    </lineage>
</organism>
<evidence type="ECO:0000313" key="1">
    <source>
        <dbReference type="EMBL" id="TYL92400.1"/>
    </source>
</evidence>
<gene>
    <name evidence="1" type="ORF">FXB40_25270</name>
</gene>
<dbReference type="RefSeq" id="WP_148774867.1">
    <property type="nucleotide sequence ID" value="NZ_VSSS01000038.1"/>
</dbReference>
<proteinExistence type="predicted"/>
<reference evidence="1 2" key="1">
    <citation type="submission" date="2019-08" db="EMBL/GenBank/DDBJ databases">
        <title>Bradyrhizobium hipponensis sp. nov., a rhizobium isolated from a Lupinus angustifolius root nodule in Tunisia.</title>
        <authorList>
            <person name="Off K."/>
            <person name="Rejili M."/>
            <person name="Mars M."/>
            <person name="Brachmann A."/>
            <person name="Marin M."/>
        </authorList>
    </citation>
    <scope>NUCLEOTIDE SEQUENCE [LARGE SCALE GENOMIC DNA]</scope>
    <source>
        <strain evidence="1 2">CTAW71</strain>
    </source>
</reference>
<sequence length="70" mass="8253">MVPKYVRGVRKRDWLLMMALHIAPTVQPYLRKMHEHGDTVTASMQRLQLPSRLSCSKLQAIPRRVKRQGW</sequence>
<name>A0A5D3K9T8_9BRAD</name>
<dbReference type="Proteomes" id="UP000324758">
    <property type="component" value="Unassembled WGS sequence"/>
</dbReference>
<keyword evidence="2" id="KW-1185">Reference proteome</keyword>
<evidence type="ECO:0000313" key="2">
    <source>
        <dbReference type="Proteomes" id="UP000324758"/>
    </source>
</evidence>
<protein>
    <submittedName>
        <fullName evidence="1">Uncharacterized protein</fullName>
    </submittedName>
</protein>
<comment type="caution">
    <text evidence="1">The sequence shown here is derived from an EMBL/GenBank/DDBJ whole genome shotgun (WGS) entry which is preliminary data.</text>
</comment>
<dbReference type="EMBL" id="VSSS01000038">
    <property type="protein sequence ID" value="TYL92400.1"/>
    <property type="molecule type" value="Genomic_DNA"/>
</dbReference>
<dbReference type="AlphaFoldDB" id="A0A5D3K9T8"/>
<accession>A0A5D3K9T8</accession>